<name>A0A9Q0Q4D2_SALPP</name>
<gene>
    <name evidence="2" type="ORF">OIU79_012905</name>
</gene>
<organism evidence="2 3">
    <name type="scientific">Salix purpurea</name>
    <name type="common">Purple osier willow</name>
    <dbReference type="NCBI Taxonomy" id="77065"/>
    <lineage>
        <taxon>Eukaryota</taxon>
        <taxon>Viridiplantae</taxon>
        <taxon>Streptophyta</taxon>
        <taxon>Embryophyta</taxon>
        <taxon>Tracheophyta</taxon>
        <taxon>Spermatophyta</taxon>
        <taxon>Magnoliopsida</taxon>
        <taxon>eudicotyledons</taxon>
        <taxon>Gunneridae</taxon>
        <taxon>Pentapetalae</taxon>
        <taxon>rosids</taxon>
        <taxon>fabids</taxon>
        <taxon>Malpighiales</taxon>
        <taxon>Salicaceae</taxon>
        <taxon>Saliceae</taxon>
        <taxon>Salix</taxon>
    </lineage>
</organism>
<evidence type="ECO:0000313" key="3">
    <source>
        <dbReference type="Proteomes" id="UP001151532"/>
    </source>
</evidence>
<reference evidence="2" key="1">
    <citation type="submission" date="2022-11" db="EMBL/GenBank/DDBJ databases">
        <authorList>
            <person name="Hyden B.L."/>
            <person name="Feng K."/>
            <person name="Yates T."/>
            <person name="Jawdy S."/>
            <person name="Smart L.B."/>
            <person name="Muchero W."/>
        </authorList>
    </citation>
    <scope>NUCLEOTIDE SEQUENCE</scope>
    <source>
        <tissue evidence="2">Shoot tip</tissue>
    </source>
</reference>
<dbReference type="OrthoDB" id="3352408at2759"/>
<dbReference type="EMBL" id="JAPFFK010000017">
    <property type="protein sequence ID" value="KAJ6699745.1"/>
    <property type="molecule type" value="Genomic_DNA"/>
</dbReference>
<sequence length="58" mass="6923">MLISTFISRGNNRRCKYTLPVTALMFFVFFNLRFPTNFLYRHFSIPITKEEEITEITG</sequence>
<reference evidence="2" key="2">
    <citation type="journal article" date="2023" name="Int. J. Mol. Sci.">
        <title>De Novo Assembly and Annotation of 11 Diverse Shrub Willow (Salix) Genomes Reveals Novel Gene Organization in Sex-Linked Regions.</title>
        <authorList>
            <person name="Hyden B."/>
            <person name="Feng K."/>
            <person name="Yates T.B."/>
            <person name="Jawdy S."/>
            <person name="Cereghino C."/>
            <person name="Smart L.B."/>
            <person name="Muchero W."/>
        </authorList>
    </citation>
    <scope>NUCLEOTIDE SEQUENCE</scope>
    <source>
        <tissue evidence="2">Shoot tip</tissue>
    </source>
</reference>
<comment type="caution">
    <text evidence="2">The sequence shown here is derived from an EMBL/GenBank/DDBJ whole genome shotgun (WGS) entry which is preliminary data.</text>
</comment>
<accession>A0A9Q0Q4D2</accession>
<keyword evidence="1" id="KW-0472">Membrane</keyword>
<evidence type="ECO:0000313" key="2">
    <source>
        <dbReference type="EMBL" id="KAJ6699745.1"/>
    </source>
</evidence>
<dbReference type="Proteomes" id="UP001151532">
    <property type="component" value="Chromosome 6"/>
</dbReference>
<feature type="transmembrane region" description="Helical" evidence="1">
    <location>
        <begin position="17"/>
        <end position="34"/>
    </location>
</feature>
<proteinExistence type="predicted"/>
<evidence type="ECO:0000256" key="1">
    <source>
        <dbReference type="SAM" id="Phobius"/>
    </source>
</evidence>
<dbReference type="AlphaFoldDB" id="A0A9Q0Q4D2"/>
<protein>
    <submittedName>
        <fullName evidence="2">Uncharacterized protein</fullName>
    </submittedName>
</protein>
<keyword evidence="1" id="KW-1133">Transmembrane helix</keyword>
<keyword evidence="1" id="KW-0812">Transmembrane</keyword>
<keyword evidence="3" id="KW-1185">Reference proteome</keyword>